<protein>
    <submittedName>
        <fullName evidence="1">Uncharacterized protein</fullName>
    </submittedName>
</protein>
<feature type="non-terminal residue" evidence="1">
    <location>
        <position position="80"/>
    </location>
</feature>
<sequence>ASVSLSSPEATACTLRAVAVSLRSGVKLTVLMNLVKGPRLLVLGSPRKMLSTVAGATCAPEDPRVPNNEALRVAAAPWGC</sequence>
<feature type="non-terminal residue" evidence="1">
    <location>
        <position position="1"/>
    </location>
</feature>
<name>A0AAV7PUC1_PLEWA</name>
<keyword evidence="2" id="KW-1185">Reference proteome</keyword>
<evidence type="ECO:0000313" key="1">
    <source>
        <dbReference type="EMBL" id="KAJ1131504.1"/>
    </source>
</evidence>
<dbReference type="EMBL" id="JANPWB010000011">
    <property type="protein sequence ID" value="KAJ1131504.1"/>
    <property type="molecule type" value="Genomic_DNA"/>
</dbReference>
<comment type="caution">
    <text evidence="1">The sequence shown here is derived from an EMBL/GenBank/DDBJ whole genome shotgun (WGS) entry which is preliminary data.</text>
</comment>
<organism evidence="1 2">
    <name type="scientific">Pleurodeles waltl</name>
    <name type="common">Iberian ribbed newt</name>
    <dbReference type="NCBI Taxonomy" id="8319"/>
    <lineage>
        <taxon>Eukaryota</taxon>
        <taxon>Metazoa</taxon>
        <taxon>Chordata</taxon>
        <taxon>Craniata</taxon>
        <taxon>Vertebrata</taxon>
        <taxon>Euteleostomi</taxon>
        <taxon>Amphibia</taxon>
        <taxon>Batrachia</taxon>
        <taxon>Caudata</taxon>
        <taxon>Salamandroidea</taxon>
        <taxon>Salamandridae</taxon>
        <taxon>Pleurodelinae</taxon>
        <taxon>Pleurodeles</taxon>
    </lineage>
</organism>
<evidence type="ECO:0000313" key="2">
    <source>
        <dbReference type="Proteomes" id="UP001066276"/>
    </source>
</evidence>
<gene>
    <name evidence="1" type="ORF">NDU88_009840</name>
</gene>
<dbReference type="Proteomes" id="UP001066276">
    <property type="component" value="Chromosome 7"/>
</dbReference>
<reference evidence="1" key="1">
    <citation type="journal article" date="2022" name="bioRxiv">
        <title>Sequencing and chromosome-scale assembly of the giantPleurodeles waltlgenome.</title>
        <authorList>
            <person name="Brown T."/>
            <person name="Elewa A."/>
            <person name="Iarovenko S."/>
            <person name="Subramanian E."/>
            <person name="Araus A.J."/>
            <person name="Petzold A."/>
            <person name="Susuki M."/>
            <person name="Suzuki K.-i.T."/>
            <person name="Hayashi T."/>
            <person name="Toyoda A."/>
            <person name="Oliveira C."/>
            <person name="Osipova E."/>
            <person name="Leigh N.D."/>
            <person name="Simon A."/>
            <person name="Yun M.H."/>
        </authorList>
    </citation>
    <scope>NUCLEOTIDE SEQUENCE</scope>
    <source>
        <strain evidence="1">20211129_DDA</strain>
        <tissue evidence="1">Liver</tissue>
    </source>
</reference>
<dbReference type="AlphaFoldDB" id="A0AAV7PUC1"/>
<accession>A0AAV7PUC1</accession>
<proteinExistence type="predicted"/>